<feature type="region of interest" description="Disordered" evidence="9">
    <location>
        <begin position="67"/>
        <end position="119"/>
    </location>
</feature>
<feature type="compositionally biased region" description="Polar residues" evidence="9">
    <location>
        <begin position="208"/>
        <end position="238"/>
    </location>
</feature>
<name>A0A165N677_9AGAM</name>
<dbReference type="InParanoid" id="A0A165N677"/>
<protein>
    <recommendedName>
        <fullName evidence="3">Mediator of RNA polymerase II transcription subunit 19</fullName>
    </recommendedName>
    <alternativeName>
        <fullName evidence="8">Mediator complex subunit 19</fullName>
    </alternativeName>
</protein>
<comment type="similarity">
    <text evidence="2">Belongs to the Mediator complex subunit 19 family.</text>
</comment>
<keyword evidence="4" id="KW-0805">Transcription regulation</keyword>
<proteinExistence type="inferred from homology"/>
<evidence type="ECO:0000256" key="1">
    <source>
        <dbReference type="ARBA" id="ARBA00004123"/>
    </source>
</evidence>
<dbReference type="EMBL" id="KV425646">
    <property type="protein sequence ID" value="KZT19229.1"/>
    <property type="molecule type" value="Genomic_DNA"/>
</dbReference>
<dbReference type="GO" id="GO:0006357">
    <property type="term" value="P:regulation of transcription by RNA polymerase II"/>
    <property type="evidence" value="ECO:0007669"/>
    <property type="project" value="InterPro"/>
</dbReference>
<evidence type="ECO:0000256" key="5">
    <source>
        <dbReference type="ARBA" id="ARBA00023159"/>
    </source>
</evidence>
<feature type="compositionally biased region" description="Basic and acidic residues" evidence="9">
    <location>
        <begin position="337"/>
        <end position="347"/>
    </location>
</feature>
<dbReference type="AlphaFoldDB" id="A0A165N677"/>
<dbReference type="Proteomes" id="UP000076761">
    <property type="component" value="Unassembled WGS sequence"/>
</dbReference>
<evidence type="ECO:0000313" key="11">
    <source>
        <dbReference type="Proteomes" id="UP000076761"/>
    </source>
</evidence>
<evidence type="ECO:0000256" key="3">
    <source>
        <dbReference type="ARBA" id="ARBA00019615"/>
    </source>
</evidence>
<dbReference type="PANTHER" id="PTHR28270">
    <property type="entry name" value="MEDIATOR OF RNA POLYMERASE II TRANSCRIPTION SUBUNIT 19"/>
    <property type="match status" value="1"/>
</dbReference>
<evidence type="ECO:0000256" key="4">
    <source>
        <dbReference type="ARBA" id="ARBA00023015"/>
    </source>
</evidence>
<feature type="region of interest" description="Disordered" evidence="9">
    <location>
        <begin position="183"/>
        <end position="359"/>
    </location>
</feature>
<feature type="compositionally biased region" description="Basic and acidic residues" evidence="9">
    <location>
        <begin position="86"/>
        <end position="95"/>
    </location>
</feature>
<dbReference type="GO" id="GO:0070847">
    <property type="term" value="C:core mediator complex"/>
    <property type="evidence" value="ECO:0007669"/>
    <property type="project" value="TreeGrafter"/>
</dbReference>
<feature type="region of interest" description="Disordered" evidence="9">
    <location>
        <begin position="1"/>
        <end position="32"/>
    </location>
</feature>
<gene>
    <name evidence="10" type="ORF">NEOLEDRAFT_1159174</name>
</gene>
<evidence type="ECO:0000256" key="7">
    <source>
        <dbReference type="ARBA" id="ARBA00023242"/>
    </source>
</evidence>
<evidence type="ECO:0000256" key="6">
    <source>
        <dbReference type="ARBA" id="ARBA00023163"/>
    </source>
</evidence>
<dbReference type="PANTHER" id="PTHR28270:SF1">
    <property type="entry name" value="MEDIATOR OF RNA POLYMERASE II TRANSCRIPTION SUBUNIT 19"/>
    <property type="match status" value="1"/>
</dbReference>
<comment type="subcellular location">
    <subcellularLocation>
        <location evidence="1">Nucleus</location>
    </subcellularLocation>
</comment>
<evidence type="ECO:0000256" key="8">
    <source>
        <dbReference type="ARBA" id="ARBA00032018"/>
    </source>
</evidence>
<evidence type="ECO:0000256" key="9">
    <source>
        <dbReference type="SAM" id="MobiDB-lite"/>
    </source>
</evidence>
<evidence type="ECO:0000256" key="2">
    <source>
        <dbReference type="ARBA" id="ARBA00009259"/>
    </source>
</evidence>
<dbReference type="GO" id="GO:0003712">
    <property type="term" value="F:transcription coregulator activity"/>
    <property type="evidence" value="ECO:0007669"/>
    <property type="project" value="InterPro"/>
</dbReference>
<feature type="compositionally biased region" description="Basic residues" evidence="9">
    <location>
        <begin position="192"/>
        <end position="202"/>
    </location>
</feature>
<keyword evidence="7" id="KW-0539">Nucleus</keyword>
<accession>A0A165N677</accession>
<keyword evidence="6" id="KW-0804">Transcription</keyword>
<feature type="compositionally biased region" description="Polar residues" evidence="9">
    <location>
        <begin position="252"/>
        <end position="266"/>
    </location>
</feature>
<organism evidence="10 11">
    <name type="scientific">Neolentinus lepideus HHB14362 ss-1</name>
    <dbReference type="NCBI Taxonomy" id="1314782"/>
    <lineage>
        <taxon>Eukaryota</taxon>
        <taxon>Fungi</taxon>
        <taxon>Dikarya</taxon>
        <taxon>Basidiomycota</taxon>
        <taxon>Agaricomycotina</taxon>
        <taxon>Agaricomycetes</taxon>
        <taxon>Gloeophyllales</taxon>
        <taxon>Gloeophyllaceae</taxon>
        <taxon>Neolentinus</taxon>
    </lineage>
</organism>
<feature type="compositionally biased region" description="Polar residues" evidence="9">
    <location>
        <begin position="11"/>
        <end position="23"/>
    </location>
</feature>
<dbReference type="OrthoDB" id="2160599at2759"/>
<reference evidence="10 11" key="1">
    <citation type="journal article" date="2016" name="Mol. Biol. Evol.">
        <title>Comparative Genomics of Early-Diverging Mushroom-Forming Fungi Provides Insights into the Origins of Lignocellulose Decay Capabilities.</title>
        <authorList>
            <person name="Nagy L.G."/>
            <person name="Riley R."/>
            <person name="Tritt A."/>
            <person name="Adam C."/>
            <person name="Daum C."/>
            <person name="Floudas D."/>
            <person name="Sun H."/>
            <person name="Yadav J.S."/>
            <person name="Pangilinan J."/>
            <person name="Larsson K.H."/>
            <person name="Matsuura K."/>
            <person name="Barry K."/>
            <person name="Labutti K."/>
            <person name="Kuo R."/>
            <person name="Ohm R.A."/>
            <person name="Bhattacharya S.S."/>
            <person name="Shirouzu T."/>
            <person name="Yoshinaga Y."/>
            <person name="Martin F.M."/>
            <person name="Grigoriev I.V."/>
            <person name="Hibbett D.S."/>
        </authorList>
    </citation>
    <scope>NUCLEOTIDE SEQUENCE [LARGE SCALE GENOMIC DNA]</scope>
    <source>
        <strain evidence="10 11">HHB14362 ss-1</strain>
    </source>
</reference>
<feature type="compositionally biased region" description="Low complexity" evidence="9">
    <location>
        <begin position="276"/>
        <end position="293"/>
    </location>
</feature>
<dbReference type="InterPro" id="IPR013942">
    <property type="entry name" value="Mediator_Med19_fun"/>
</dbReference>
<sequence>MDVDEPMPHAASSNAVAGPSNLSDMIAQYLPPPGPSRSMHHFTSTQDLLVRFRLLPAYDKYVRPFNTTQTPVAPGTTAVSAPTPIDKGKGKEKEVNTPAAASTPGGPADGEEEDEKKKKKNYKYLIQGIPGKHSMKKDDYLTTMMQIPPKQRNTMKPFDGQTREAFSITPSGLPGWNINNLIEESPQAREDRKKRKELKKLAKAQQLSVVSGQGQTPLPAQSQPTPQAVPISATQSRGITPRPGVSAVRTATPVTNGTPHSASIVSSAPPRPAPTPKAAAAPTPAPTTPGTDPFLIKRGKKRDRDDGVVGPANSQGPGKGSGKAGMPGARPRPMKKQRTDGPGRAREIIPVQQPTPQGV</sequence>
<keyword evidence="11" id="KW-1185">Reference proteome</keyword>
<keyword evidence="5" id="KW-0010">Activator</keyword>
<dbReference type="GO" id="GO:0016592">
    <property type="term" value="C:mediator complex"/>
    <property type="evidence" value="ECO:0007669"/>
    <property type="project" value="InterPro"/>
</dbReference>
<dbReference type="STRING" id="1314782.A0A165N677"/>
<feature type="compositionally biased region" description="Low complexity" evidence="9">
    <location>
        <begin position="97"/>
        <end position="106"/>
    </location>
</feature>
<evidence type="ECO:0000313" key="10">
    <source>
        <dbReference type="EMBL" id="KZT19229.1"/>
    </source>
</evidence>